<comment type="caution">
    <text evidence="5">The sequence shown here is derived from an EMBL/GenBank/DDBJ whole genome shotgun (WGS) entry which is preliminary data.</text>
</comment>
<feature type="domain" description="Glycosyl hydrolase family 13 catalytic" evidence="4">
    <location>
        <begin position="3"/>
        <end position="404"/>
    </location>
</feature>
<dbReference type="SMART" id="SM00642">
    <property type="entry name" value="Aamy"/>
    <property type="match status" value="1"/>
</dbReference>
<comment type="similarity">
    <text evidence="1">Belongs to the glycosyl hydrolase 13 family.</text>
</comment>
<dbReference type="InterPro" id="IPR017853">
    <property type="entry name" value="GH"/>
</dbReference>
<dbReference type="CDD" id="cd11333">
    <property type="entry name" value="AmyAc_SI_OligoGlu_DGase"/>
    <property type="match status" value="1"/>
</dbReference>
<dbReference type="Proteomes" id="UP001596110">
    <property type="component" value="Unassembled WGS sequence"/>
</dbReference>
<keyword evidence="2 5" id="KW-0378">Hydrolase</keyword>
<name>A0ABW0UF59_9STRE</name>
<evidence type="ECO:0000313" key="5">
    <source>
        <dbReference type="EMBL" id="MFC5632002.1"/>
    </source>
</evidence>
<evidence type="ECO:0000256" key="2">
    <source>
        <dbReference type="ARBA" id="ARBA00022801"/>
    </source>
</evidence>
<sequence>MGDSNGDGIGDIRGIIFKLDYISSLGVDAIWLSPMFCSPMKDNGYDISDYYRIDPIFGDNQDMYNLIEVAHDKGLKIIMDLVANHTSDQHKWFQQSKKSIDNPYSDYYIWKDPKPDGSAPNNWGSHFGGSAWEFCEERGQYYLHYYSKEQPDLNWENPKVRQEIYNAMIFWAEKGVDGWRMDVITEISKYTDFPDYETTNHLPVIGFMHSNGPRLHEYLREMYDTVLEPYQLMTVGEAQNSNAEFAKSLIASSRKELDMIFTFEHMDVDVFPNTPNRKWQLQEFRLSALKQVFKDWQSKLENEGWNTLYFENHDRPRIVSRWGNDKEYRYESATAFATVLHGLKGTPFVYQGEEIGMTNIKLELKKYDDVEIQNNYRELVQKNKTISHEDFMKAVYQIGRDNARTPMQWNDSTNAGFTKSIPWFTVNPRYQEINAEADLSSEKSIYSYYQQLIKLRHEHEIMVEGDVQMVLEDDENIFAYTRSYKGQSWLILANMSEKIINLPEQIRELLVGNNMVLSNVKYTEEGNLSPYQAMIVDISRV</sequence>
<dbReference type="EMBL" id="JBHSOJ010000032">
    <property type="protein sequence ID" value="MFC5632002.1"/>
    <property type="molecule type" value="Genomic_DNA"/>
</dbReference>
<evidence type="ECO:0000256" key="1">
    <source>
        <dbReference type="ARBA" id="ARBA00008061"/>
    </source>
</evidence>
<dbReference type="Gene3D" id="3.20.20.80">
    <property type="entry name" value="Glycosidases"/>
    <property type="match status" value="1"/>
</dbReference>
<dbReference type="InterPro" id="IPR045857">
    <property type="entry name" value="O16G_dom_2"/>
</dbReference>
<dbReference type="SUPFAM" id="SSF51445">
    <property type="entry name" value="(Trans)glycosidases"/>
    <property type="match status" value="1"/>
</dbReference>
<reference evidence="6" key="1">
    <citation type="journal article" date="2019" name="Int. J. Syst. Evol. Microbiol.">
        <title>The Global Catalogue of Microorganisms (GCM) 10K type strain sequencing project: providing services to taxonomists for standard genome sequencing and annotation.</title>
        <authorList>
            <consortium name="The Broad Institute Genomics Platform"/>
            <consortium name="The Broad Institute Genome Sequencing Center for Infectious Disease"/>
            <person name="Wu L."/>
            <person name="Ma J."/>
        </authorList>
    </citation>
    <scope>NUCLEOTIDE SEQUENCE [LARGE SCALE GENOMIC DNA]</scope>
    <source>
        <strain evidence="6">DT43</strain>
    </source>
</reference>
<keyword evidence="3 5" id="KW-0326">Glycosidase</keyword>
<protein>
    <submittedName>
        <fullName evidence="5">Alpha-glucosidase</fullName>
        <ecNumber evidence="5">3.2.1.-</ecNumber>
    </submittedName>
</protein>
<dbReference type="InterPro" id="IPR006047">
    <property type="entry name" value="GH13_cat_dom"/>
</dbReference>
<dbReference type="PANTHER" id="PTHR10357:SF184">
    <property type="entry name" value="OLIGO-1,6-GLUCOSIDASE 1"/>
    <property type="match status" value="1"/>
</dbReference>
<dbReference type="Pfam" id="PF00128">
    <property type="entry name" value="Alpha-amylase"/>
    <property type="match status" value="1"/>
</dbReference>
<dbReference type="PANTHER" id="PTHR10357">
    <property type="entry name" value="ALPHA-AMYLASE FAMILY MEMBER"/>
    <property type="match status" value="1"/>
</dbReference>
<dbReference type="Gene3D" id="3.90.400.10">
    <property type="entry name" value="Oligo-1,6-glucosidase, Domain 2"/>
    <property type="match status" value="1"/>
</dbReference>
<evidence type="ECO:0000313" key="6">
    <source>
        <dbReference type="Proteomes" id="UP001596110"/>
    </source>
</evidence>
<accession>A0ABW0UF59</accession>
<dbReference type="RefSeq" id="WP_269747764.1">
    <property type="nucleotide sequence ID" value="NZ_JBHSOJ010000032.1"/>
</dbReference>
<proteinExistence type="inferred from homology"/>
<dbReference type="GO" id="GO:0016798">
    <property type="term" value="F:hydrolase activity, acting on glycosyl bonds"/>
    <property type="evidence" value="ECO:0007669"/>
    <property type="project" value="UniProtKB-KW"/>
</dbReference>
<dbReference type="Gene3D" id="2.60.40.1180">
    <property type="entry name" value="Golgi alpha-mannosidase II"/>
    <property type="match status" value="1"/>
</dbReference>
<evidence type="ECO:0000259" key="4">
    <source>
        <dbReference type="SMART" id="SM00642"/>
    </source>
</evidence>
<dbReference type="SUPFAM" id="SSF51011">
    <property type="entry name" value="Glycosyl hydrolase domain"/>
    <property type="match status" value="1"/>
</dbReference>
<organism evidence="5 6">
    <name type="scientific">Streptococcus caledonicus</name>
    <dbReference type="NCBI Taxonomy" id="2614158"/>
    <lineage>
        <taxon>Bacteria</taxon>
        <taxon>Bacillati</taxon>
        <taxon>Bacillota</taxon>
        <taxon>Bacilli</taxon>
        <taxon>Lactobacillales</taxon>
        <taxon>Streptococcaceae</taxon>
        <taxon>Streptococcus</taxon>
    </lineage>
</organism>
<dbReference type="InterPro" id="IPR013780">
    <property type="entry name" value="Glyco_hydro_b"/>
</dbReference>
<keyword evidence="6" id="KW-1185">Reference proteome</keyword>
<dbReference type="EC" id="3.2.1.-" evidence="5"/>
<gene>
    <name evidence="5" type="ORF">ACFPQ3_10725</name>
</gene>
<evidence type="ECO:0000256" key="3">
    <source>
        <dbReference type="ARBA" id="ARBA00023295"/>
    </source>
</evidence>
<dbReference type="NCBIfam" id="NF008183">
    <property type="entry name" value="PRK10933.1"/>
    <property type="match status" value="1"/>
</dbReference>